<feature type="domain" description="Isopropylmalate dehydrogenase-like" evidence="4">
    <location>
        <begin position="91"/>
        <end position="434"/>
    </location>
</feature>
<dbReference type="GO" id="GO:0051287">
    <property type="term" value="F:NAD binding"/>
    <property type="evidence" value="ECO:0007669"/>
    <property type="project" value="InterPro"/>
</dbReference>
<keyword evidence="6" id="KW-1185">Reference proteome</keyword>
<dbReference type="EMBL" id="CP046172">
    <property type="protein sequence ID" value="QIS11097.1"/>
    <property type="molecule type" value="Genomic_DNA"/>
</dbReference>
<dbReference type="PANTHER" id="PTHR11835">
    <property type="entry name" value="DECARBOXYLATING DEHYDROGENASES-ISOCITRATE, ISOPROPYLMALATE, TARTRATE"/>
    <property type="match status" value="1"/>
</dbReference>
<organism evidence="5 6">
    <name type="scientific">Nocardia arthritidis</name>
    <dbReference type="NCBI Taxonomy" id="228602"/>
    <lineage>
        <taxon>Bacteria</taxon>
        <taxon>Bacillati</taxon>
        <taxon>Actinomycetota</taxon>
        <taxon>Actinomycetes</taxon>
        <taxon>Mycobacteriales</taxon>
        <taxon>Nocardiaceae</taxon>
        <taxon>Nocardia</taxon>
    </lineage>
</organism>
<dbReference type="GO" id="GO:0006099">
    <property type="term" value="P:tricarboxylic acid cycle"/>
    <property type="evidence" value="ECO:0007669"/>
    <property type="project" value="TreeGrafter"/>
</dbReference>
<evidence type="ECO:0000256" key="3">
    <source>
        <dbReference type="ARBA" id="ARBA00023211"/>
    </source>
</evidence>
<dbReference type="InterPro" id="IPR019818">
    <property type="entry name" value="IsoCit/isopropylmalate_DH_CS"/>
</dbReference>
<dbReference type="InterPro" id="IPR024084">
    <property type="entry name" value="IsoPropMal-DH-like_dom"/>
</dbReference>
<evidence type="ECO:0000313" key="6">
    <source>
        <dbReference type="Proteomes" id="UP000503540"/>
    </source>
</evidence>
<dbReference type="Proteomes" id="UP000503540">
    <property type="component" value="Chromosome"/>
</dbReference>
<gene>
    <name evidence="5" type="ORF">F5544_16085</name>
</gene>
<evidence type="ECO:0000259" key="4">
    <source>
        <dbReference type="SMART" id="SM01329"/>
    </source>
</evidence>
<proteinExistence type="inferred from homology"/>
<dbReference type="Pfam" id="PF00180">
    <property type="entry name" value="Iso_dh"/>
    <property type="match status" value="1"/>
</dbReference>
<dbReference type="Gene3D" id="3.40.718.10">
    <property type="entry name" value="Isopropylmalate Dehydrogenase"/>
    <property type="match status" value="1"/>
</dbReference>
<evidence type="ECO:0000313" key="5">
    <source>
        <dbReference type="EMBL" id="QIS11097.1"/>
    </source>
</evidence>
<dbReference type="GO" id="GO:0006102">
    <property type="term" value="P:isocitrate metabolic process"/>
    <property type="evidence" value="ECO:0007669"/>
    <property type="project" value="TreeGrafter"/>
</dbReference>
<dbReference type="SUPFAM" id="SSF53659">
    <property type="entry name" value="Isocitrate/Isopropylmalate dehydrogenase-like"/>
    <property type="match status" value="1"/>
</dbReference>
<evidence type="ECO:0000256" key="2">
    <source>
        <dbReference type="ARBA" id="ARBA00023002"/>
    </source>
</evidence>
<name>A0A6G9YDE7_9NOCA</name>
<accession>A0A6G9YDE7</accession>
<dbReference type="PROSITE" id="PS00470">
    <property type="entry name" value="IDH_IMDH"/>
    <property type="match status" value="1"/>
</dbReference>
<reference evidence="5 6" key="1">
    <citation type="journal article" date="2019" name="ACS Chem. Biol.">
        <title>Identification and Mobilization of a Cryptic Antibiotic Biosynthesis Gene Locus from a Human-Pathogenic Nocardia Isolate.</title>
        <authorList>
            <person name="Herisse M."/>
            <person name="Ishida K."/>
            <person name="Porter J.L."/>
            <person name="Howden B."/>
            <person name="Hertweck C."/>
            <person name="Stinear T.P."/>
            <person name="Pidot S.J."/>
        </authorList>
    </citation>
    <scope>NUCLEOTIDE SEQUENCE [LARGE SCALE GENOMIC DNA]</scope>
    <source>
        <strain evidence="5 6">AUSMDU00012717</strain>
    </source>
</reference>
<dbReference type="KEGG" id="nah:F5544_16085"/>
<dbReference type="GO" id="GO:0000287">
    <property type="term" value="F:magnesium ion binding"/>
    <property type="evidence" value="ECO:0007669"/>
    <property type="project" value="InterPro"/>
</dbReference>
<keyword evidence="2" id="KW-0560">Oxidoreductase</keyword>
<dbReference type="PANTHER" id="PTHR11835:SF34">
    <property type="entry name" value="ISOCITRATE DEHYDROGENASE [NAD] SUBUNIT ALPHA, MITOCHONDRIAL"/>
    <property type="match status" value="1"/>
</dbReference>
<dbReference type="AlphaFoldDB" id="A0A6G9YDE7"/>
<sequence length="441" mass="46873">MVDARPDLPRHRDSDMWPVGFGGFGRRARNSGVGEQPPLAPDLGVGRIVQQQFDRLHHDLQKVAVSPGGRVGSGVPARRGEDEPVNDGRIRLGLIEGDGIGPEVVGATRRVVDEALAAADAAPVEWVPLPIGHRAIAEFGTPLPESTLDTLDELDAWILGPHDNASYPPEHRAAPGGAIRKRFGLYANIRPARAFAGVRSVAPDIDLVIVRENSEGFYADRNMFAGSGEFRPTPDVALAVGVVTRDACVRIAHEAFRLAVARRKRVTIVHKANVLPMTMGLFRDVCYEVARDYPGVTVDDQHVDAMAAHLVRAAPQFDVLVTENLFGDILSDLAGELSGSLGLAASLNCSATRAMAQAVHGAAPALAGHNRANPAALQLSAAMLLHWLGTRDSDGGLRQAAERIERAVAAALAAGIATADLGGLASTSEFTEQVCARVHRR</sequence>
<evidence type="ECO:0000256" key="1">
    <source>
        <dbReference type="ARBA" id="ARBA00007769"/>
    </source>
</evidence>
<dbReference type="GO" id="GO:0004449">
    <property type="term" value="F:isocitrate dehydrogenase (NAD+) activity"/>
    <property type="evidence" value="ECO:0007669"/>
    <property type="project" value="TreeGrafter"/>
</dbReference>
<comment type="similarity">
    <text evidence="1">Belongs to the isocitrate and isopropylmalate dehydrogenases family.</text>
</comment>
<protein>
    <submittedName>
        <fullName evidence="5">Isocitrate/isopropylmalate dehydrogenase family protein</fullName>
    </submittedName>
</protein>
<keyword evidence="3" id="KW-0464">Manganese</keyword>
<dbReference type="SMART" id="SM01329">
    <property type="entry name" value="Iso_dh"/>
    <property type="match status" value="1"/>
</dbReference>